<dbReference type="GO" id="GO:0005634">
    <property type="term" value="C:nucleus"/>
    <property type="evidence" value="ECO:0007669"/>
    <property type="project" value="TreeGrafter"/>
</dbReference>
<proteinExistence type="predicted"/>
<evidence type="ECO:0000256" key="3">
    <source>
        <dbReference type="ARBA" id="ARBA00023163"/>
    </source>
</evidence>
<keyword evidence="2" id="KW-0238">DNA-binding</keyword>
<evidence type="ECO:0000256" key="4">
    <source>
        <dbReference type="ARBA" id="ARBA00023242"/>
    </source>
</evidence>
<dbReference type="SUPFAM" id="SSF57701">
    <property type="entry name" value="Zn2/Cys6 DNA-binding domain"/>
    <property type="match status" value="1"/>
</dbReference>
<name>A0A2V5HQJ8_9EURO</name>
<dbReference type="PROSITE" id="PS00463">
    <property type="entry name" value="ZN2_CY6_FUNGAL_1"/>
    <property type="match status" value="1"/>
</dbReference>
<organism evidence="6 7">
    <name type="scientific">Aspergillus indologenus CBS 114.80</name>
    <dbReference type="NCBI Taxonomy" id="1450541"/>
    <lineage>
        <taxon>Eukaryota</taxon>
        <taxon>Fungi</taxon>
        <taxon>Dikarya</taxon>
        <taxon>Ascomycota</taxon>
        <taxon>Pezizomycotina</taxon>
        <taxon>Eurotiomycetes</taxon>
        <taxon>Eurotiomycetidae</taxon>
        <taxon>Eurotiales</taxon>
        <taxon>Aspergillaceae</taxon>
        <taxon>Aspergillus</taxon>
        <taxon>Aspergillus subgen. Circumdati</taxon>
    </lineage>
</organism>
<keyword evidence="1" id="KW-0805">Transcription regulation</keyword>
<keyword evidence="3" id="KW-0804">Transcription</keyword>
<evidence type="ECO:0000313" key="6">
    <source>
        <dbReference type="EMBL" id="PYI26768.1"/>
    </source>
</evidence>
<dbReference type="EMBL" id="KZ825586">
    <property type="protein sequence ID" value="PYI26768.1"/>
    <property type="molecule type" value="Genomic_DNA"/>
</dbReference>
<dbReference type="GO" id="GO:0009893">
    <property type="term" value="P:positive regulation of metabolic process"/>
    <property type="evidence" value="ECO:0007669"/>
    <property type="project" value="UniProtKB-ARBA"/>
</dbReference>
<dbReference type="PANTHER" id="PTHR31644">
    <property type="entry name" value="TRANSCRIPTIONAL ACTIVATOR ARO80-RELATED"/>
    <property type="match status" value="1"/>
</dbReference>
<dbReference type="Gene3D" id="4.10.240.10">
    <property type="entry name" value="Zn(2)-C6 fungal-type DNA-binding domain"/>
    <property type="match status" value="1"/>
</dbReference>
<dbReference type="GO" id="GO:0008270">
    <property type="term" value="F:zinc ion binding"/>
    <property type="evidence" value="ECO:0007669"/>
    <property type="project" value="InterPro"/>
</dbReference>
<feature type="non-terminal residue" evidence="6">
    <location>
        <position position="1"/>
    </location>
</feature>
<dbReference type="InterPro" id="IPR001138">
    <property type="entry name" value="Zn2Cys6_DnaBD"/>
</dbReference>
<evidence type="ECO:0000256" key="1">
    <source>
        <dbReference type="ARBA" id="ARBA00023015"/>
    </source>
</evidence>
<keyword evidence="7" id="KW-1185">Reference proteome</keyword>
<dbReference type="CDD" id="cd00067">
    <property type="entry name" value="GAL4"/>
    <property type="match status" value="1"/>
</dbReference>
<dbReference type="Proteomes" id="UP000248817">
    <property type="component" value="Unassembled WGS sequence"/>
</dbReference>
<reference evidence="6 7" key="1">
    <citation type="submission" date="2018-02" db="EMBL/GenBank/DDBJ databases">
        <title>The genomes of Aspergillus section Nigri reveals drivers in fungal speciation.</title>
        <authorList>
            <consortium name="DOE Joint Genome Institute"/>
            <person name="Vesth T.C."/>
            <person name="Nybo J."/>
            <person name="Theobald S."/>
            <person name="Brandl J."/>
            <person name="Frisvad J.C."/>
            <person name="Nielsen K.F."/>
            <person name="Lyhne E.K."/>
            <person name="Kogle M.E."/>
            <person name="Kuo A."/>
            <person name="Riley R."/>
            <person name="Clum A."/>
            <person name="Nolan M."/>
            <person name="Lipzen A."/>
            <person name="Salamov A."/>
            <person name="Henrissat B."/>
            <person name="Wiebenga A."/>
            <person name="De vries R.P."/>
            <person name="Grigoriev I.V."/>
            <person name="Mortensen U.H."/>
            <person name="Andersen M.R."/>
            <person name="Baker S.E."/>
        </authorList>
    </citation>
    <scope>NUCLEOTIDE SEQUENCE [LARGE SCALE GENOMIC DNA]</scope>
    <source>
        <strain evidence="6 7">CBS 114.80</strain>
    </source>
</reference>
<evidence type="ECO:0000313" key="7">
    <source>
        <dbReference type="Proteomes" id="UP000248817"/>
    </source>
</evidence>
<protein>
    <recommendedName>
        <fullName evidence="5">Zn(2)-C6 fungal-type domain-containing protein</fullName>
    </recommendedName>
</protein>
<dbReference type="InterPro" id="IPR036864">
    <property type="entry name" value="Zn2-C6_fun-type_DNA-bd_sf"/>
</dbReference>
<dbReference type="CDD" id="cd12148">
    <property type="entry name" value="fungal_TF_MHR"/>
    <property type="match status" value="1"/>
</dbReference>
<evidence type="ECO:0000259" key="5">
    <source>
        <dbReference type="PROSITE" id="PS50048"/>
    </source>
</evidence>
<dbReference type="InterPro" id="IPR052780">
    <property type="entry name" value="AAA_Catabolism_Regulators"/>
</dbReference>
<dbReference type="GO" id="GO:0003677">
    <property type="term" value="F:DNA binding"/>
    <property type="evidence" value="ECO:0007669"/>
    <property type="project" value="UniProtKB-KW"/>
</dbReference>
<dbReference type="PANTHER" id="PTHR31644:SF1">
    <property type="entry name" value="ZN(II)2CYS6 TRANSCRIPTION FACTOR (EUROFUNG)"/>
    <property type="match status" value="1"/>
</dbReference>
<accession>A0A2V5HQJ8</accession>
<dbReference type="PROSITE" id="PS50048">
    <property type="entry name" value="ZN2_CY6_FUNGAL_2"/>
    <property type="match status" value="1"/>
</dbReference>
<sequence>MTKSTGARLYRACVRCRQRKIKCDLTYSHDRGYLPCSKCTSDGHRCVIAKSRRGGDYSRFRRSRQTQQRTEAQDTRLCGLEGEAPVSDRLGPASINTTGMNPSGGIQNPQEALQLLAQAAANEQPVAPVGMNSTRGEIDGMEGDISRSSCGGRFRHRSLRQPNIIEEGIVDEQVLKSLLQYYFDTYHAFVPIVPSHLLSVERFLESWVDEPFLLAAVISIATQERPDLAGLHDEIWRYTERLIMQVVLGAGAVRCVGTVEGLLLLAEWMPRVALDENSNLKSERTEDSSMAWSLVGLAVRQAYLLHLETYSFRGEAKIESDLNCGRKRLAWIYTYLADRQISIQMGQAFWCRGPGLSTRFTVHDYPSLQPQEASGIDYASFIQAQVELTTLFGNVHDILFASKSRTMQLMLVGDYSKYLDDSSKALDMWKGTWRNVRLPSQLHCLLTVQSKYLRLYVNAFAFQAVLYRDSKEGPASEREKPAVHFPFSVMASPDGRHIYIAIEAARDVLKCLMNHLNPTKHLRFLPVRYYLYQIHASVFLFKALSVGALTADESHDCTMLVKEFITMLQMAATGPKHIAYKYGTSLAHLWFQDRNTPNDVLDSQTDDALFDRGAQLSDPSLFEPLQEPLAHSSFPEVLAYDGGTTYFSNSDFLENSDVLFSALPFLRGGLSNYEGITDGNLKSGL</sequence>
<dbReference type="Pfam" id="PF00172">
    <property type="entry name" value="Zn_clus"/>
    <property type="match status" value="1"/>
</dbReference>
<dbReference type="AlphaFoldDB" id="A0A2V5HQJ8"/>
<dbReference type="GO" id="GO:0000981">
    <property type="term" value="F:DNA-binding transcription factor activity, RNA polymerase II-specific"/>
    <property type="evidence" value="ECO:0007669"/>
    <property type="project" value="InterPro"/>
</dbReference>
<dbReference type="SMART" id="SM00066">
    <property type="entry name" value="GAL4"/>
    <property type="match status" value="1"/>
</dbReference>
<feature type="domain" description="Zn(2)-C6 fungal-type" evidence="5">
    <location>
        <begin position="12"/>
        <end position="48"/>
    </location>
</feature>
<evidence type="ECO:0000256" key="2">
    <source>
        <dbReference type="ARBA" id="ARBA00023125"/>
    </source>
</evidence>
<keyword evidence="4" id="KW-0539">Nucleus</keyword>
<gene>
    <name evidence="6" type="ORF">BP00DRAFT_430003</name>
</gene>